<evidence type="ECO:0000313" key="2">
    <source>
        <dbReference type="EMBL" id="TDR49568.1"/>
    </source>
</evidence>
<dbReference type="Proteomes" id="UP000295212">
    <property type="component" value="Unassembled WGS sequence"/>
</dbReference>
<dbReference type="PROSITE" id="PS51257">
    <property type="entry name" value="PROKAR_LIPOPROTEIN"/>
    <property type="match status" value="1"/>
</dbReference>
<proteinExistence type="predicted"/>
<dbReference type="EMBL" id="SNZJ01000033">
    <property type="protein sequence ID" value="TDR49568.1"/>
    <property type="molecule type" value="Genomic_DNA"/>
</dbReference>
<keyword evidence="1" id="KW-0175">Coiled coil</keyword>
<accession>A0A4R6ZC41</accession>
<feature type="coiled-coil region" evidence="1">
    <location>
        <begin position="237"/>
        <end position="267"/>
    </location>
</feature>
<comment type="caution">
    <text evidence="2">The sequence shown here is derived from an EMBL/GenBank/DDBJ whole genome shotgun (WGS) entry which is preliminary data.</text>
</comment>
<gene>
    <name evidence="2" type="ORF">DFP85_1332</name>
</gene>
<organism evidence="2 3">
    <name type="scientific">Halomonas ventosae</name>
    <dbReference type="NCBI Taxonomy" id="229007"/>
    <lineage>
        <taxon>Bacteria</taxon>
        <taxon>Pseudomonadati</taxon>
        <taxon>Pseudomonadota</taxon>
        <taxon>Gammaproteobacteria</taxon>
        <taxon>Oceanospirillales</taxon>
        <taxon>Halomonadaceae</taxon>
        <taxon>Halomonas</taxon>
    </lineage>
</organism>
<sequence length="294" mass="32197">MKKNLTLIAGCLLFVVLLSGCGLTSKQIVQTQSFGSATENIGKLGEEEFVNIRNGIIEMNKELVAIDNTKTASDLKFDRPTSPEATATRIAATKALKSYGDLLVNLATEDRAEDLQKAANSLINNTTAALKKDLSEEEKGAINKIIVGFGSFWIDNKKADAAKEIIPAYEESVNELADLLAEDFSLNDGSLGYIKAYDTTAKRLKNASMRLVNAGDQYSVLERDHAVQALVLSERAISRANEISKKAEKAIDSLKKANTELVKVIKEEPYSTDDIKAYAKKVQELVNMFQVLEN</sequence>
<dbReference type="AlphaFoldDB" id="A0A4R6ZC41"/>
<dbReference type="RefSeq" id="WP_133637906.1">
    <property type="nucleotide sequence ID" value="NZ_SNZJ01000033.1"/>
</dbReference>
<evidence type="ECO:0000256" key="1">
    <source>
        <dbReference type="SAM" id="Coils"/>
    </source>
</evidence>
<reference evidence="2 3" key="1">
    <citation type="submission" date="2019-03" db="EMBL/GenBank/DDBJ databases">
        <title>Genomic Encyclopedia of Type Strains, Phase III (KMG-III): the genomes of soil and plant-associated and newly described type strains.</title>
        <authorList>
            <person name="Whitman W."/>
        </authorList>
    </citation>
    <scope>NUCLEOTIDE SEQUENCE [LARGE SCALE GENOMIC DNA]</scope>
    <source>
        <strain evidence="2 3">CECT 5797</strain>
    </source>
</reference>
<name>A0A4R6ZC41_9GAMM</name>
<evidence type="ECO:0000313" key="3">
    <source>
        <dbReference type="Proteomes" id="UP000295212"/>
    </source>
</evidence>
<protein>
    <submittedName>
        <fullName evidence="2">Uncharacterized protein</fullName>
    </submittedName>
</protein>
<dbReference type="OrthoDB" id="5470036at2"/>